<dbReference type="SUPFAM" id="SSF101941">
    <property type="entry name" value="NAC domain"/>
    <property type="match status" value="1"/>
</dbReference>
<dbReference type="OrthoDB" id="592291at2759"/>
<feature type="signal peptide" evidence="1">
    <location>
        <begin position="1"/>
        <end position="15"/>
    </location>
</feature>
<dbReference type="GO" id="GO:0006355">
    <property type="term" value="P:regulation of DNA-templated transcription"/>
    <property type="evidence" value="ECO:0007669"/>
    <property type="project" value="InterPro"/>
</dbReference>
<proteinExistence type="predicted"/>
<accession>A0A2Z7BSI0</accession>
<dbReference type="AlphaFoldDB" id="A0A2Z7BSI0"/>
<dbReference type="Proteomes" id="UP000250235">
    <property type="component" value="Unassembled WGS sequence"/>
</dbReference>
<dbReference type="InterPro" id="IPR036093">
    <property type="entry name" value="NAC_dom_sf"/>
</dbReference>
<evidence type="ECO:0000256" key="1">
    <source>
        <dbReference type="SAM" id="SignalP"/>
    </source>
</evidence>
<evidence type="ECO:0000313" key="2">
    <source>
        <dbReference type="EMBL" id="KZV36598.1"/>
    </source>
</evidence>
<feature type="chain" id="PRO_5016439631" evidence="1">
    <location>
        <begin position="16"/>
        <end position="253"/>
    </location>
</feature>
<gene>
    <name evidence="2" type="ORF">F511_41971</name>
</gene>
<dbReference type="EMBL" id="KV003368">
    <property type="protein sequence ID" value="KZV36598.1"/>
    <property type="molecule type" value="Genomic_DNA"/>
</dbReference>
<protein>
    <submittedName>
        <fullName evidence="2">NAC domain-containing protein 7</fullName>
    </submittedName>
</protein>
<sequence>MFFVAYVLHISLPWAIYVPLELIDTCRIGYEEQKEWYFFSHKDKKYPTVQELTGPRWPGFGRPPDEIKQYTIDRNLSEEGWVVCRAFKKRIITQTKSSMLGWDSAYYYQDEPIGVYEITKHKPLNCPAKHLVCKQETDAATETLNLVEYPGQFVQLPELGSPSLMPIKTTSSIAEMRASNEDDYIKEYCKSKNIVDWRDLDRFVASQLSNGDAEYEGKRVSSFEELLKCGGEGEKLNDAISSDCDSGICIFNK</sequence>
<evidence type="ECO:0000313" key="3">
    <source>
        <dbReference type="Proteomes" id="UP000250235"/>
    </source>
</evidence>
<keyword evidence="3" id="KW-1185">Reference proteome</keyword>
<reference evidence="2 3" key="1">
    <citation type="journal article" date="2015" name="Proc. Natl. Acad. Sci. U.S.A.">
        <title>The resurrection genome of Boea hygrometrica: A blueprint for survival of dehydration.</title>
        <authorList>
            <person name="Xiao L."/>
            <person name="Yang G."/>
            <person name="Zhang L."/>
            <person name="Yang X."/>
            <person name="Zhao S."/>
            <person name="Ji Z."/>
            <person name="Zhou Q."/>
            <person name="Hu M."/>
            <person name="Wang Y."/>
            <person name="Chen M."/>
            <person name="Xu Y."/>
            <person name="Jin H."/>
            <person name="Xiao X."/>
            <person name="Hu G."/>
            <person name="Bao F."/>
            <person name="Hu Y."/>
            <person name="Wan P."/>
            <person name="Li L."/>
            <person name="Deng X."/>
            <person name="Kuang T."/>
            <person name="Xiang C."/>
            <person name="Zhu J.K."/>
            <person name="Oliver M.J."/>
            <person name="He Y."/>
        </authorList>
    </citation>
    <scope>NUCLEOTIDE SEQUENCE [LARGE SCALE GENOMIC DNA]</scope>
    <source>
        <strain evidence="3">cv. XS01</strain>
    </source>
</reference>
<name>A0A2Z7BSI0_9LAMI</name>
<dbReference type="GO" id="GO:0003677">
    <property type="term" value="F:DNA binding"/>
    <property type="evidence" value="ECO:0007669"/>
    <property type="project" value="InterPro"/>
</dbReference>
<organism evidence="2 3">
    <name type="scientific">Dorcoceras hygrometricum</name>
    <dbReference type="NCBI Taxonomy" id="472368"/>
    <lineage>
        <taxon>Eukaryota</taxon>
        <taxon>Viridiplantae</taxon>
        <taxon>Streptophyta</taxon>
        <taxon>Embryophyta</taxon>
        <taxon>Tracheophyta</taxon>
        <taxon>Spermatophyta</taxon>
        <taxon>Magnoliopsida</taxon>
        <taxon>eudicotyledons</taxon>
        <taxon>Gunneridae</taxon>
        <taxon>Pentapetalae</taxon>
        <taxon>asterids</taxon>
        <taxon>lamiids</taxon>
        <taxon>Lamiales</taxon>
        <taxon>Gesneriaceae</taxon>
        <taxon>Didymocarpoideae</taxon>
        <taxon>Trichosporeae</taxon>
        <taxon>Loxocarpinae</taxon>
        <taxon>Dorcoceras</taxon>
    </lineage>
</organism>
<keyword evidence="1" id="KW-0732">Signal</keyword>